<accession>A0A9E4K7H4</accession>
<sequence length="355" mass="39778">MKIPEHDNPSILIVRLSAIGDIVFASPLIHALRQRYPEARISWLVQPESKALLEHHPELDEVVIWPRARWQTLWKERRWLTLWREVAGFRRSLQERGFDLALDVQGLLKSGLLTWFSGASQRIGLGSREGSQYLMSATVEKGGEPRRIGSEYLYLAGQLDLPVDRFEMHVGLSDEDRAYADQLIEKHQMKRGFVIICPFTTRPQKHWFNASWQALIEQIAENWQLPVVMLGGPGDRQPAAQIKASGEGLINLVGETSLRQAAALIARGSLVVGVDTGLTHIGIAMNRPTLCLFGSTRPYLDTTHENAQVIYHPRSCSPCKRKPTCQGSFDCMAEITAAEIVARANRLPGFIGGDQ</sequence>
<evidence type="ECO:0000256" key="1">
    <source>
        <dbReference type="ARBA" id="ARBA00022676"/>
    </source>
</evidence>
<name>A0A9E4K7H4_9GAMM</name>
<dbReference type="Proteomes" id="UP000886687">
    <property type="component" value="Unassembled WGS sequence"/>
</dbReference>
<keyword evidence="2" id="KW-0808">Transferase</keyword>
<evidence type="ECO:0000313" key="4">
    <source>
        <dbReference type="Proteomes" id="UP000886687"/>
    </source>
</evidence>
<dbReference type="SUPFAM" id="SSF53756">
    <property type="entry name" value="UDP-Glycosyltransferase/glycogen phosphorylase"/>
    <property type="match status" value="1"/>
</dbReference>
<organism evidence="3 4">
    <name type="scientific">Candidatus Thiodiazotropha lotti</name>
    <dbReference type="NCBI Taxonomy" id="2792787"/>
    <lineage>
        <taxon>Bacteria</taxon>
        <taxon>Pseudomonadati</taxon>
        <taxon>Pseudomonadota</taxon>
        <taxon>Gammaproteobacteria</taxon>
        <taxon>Chromatiales</taxon>
        <taxon>Sedimenticolaceae</taxon>
        <taxon>Candidatus Thiodiazotropha</taxon>
    </lineage>
</organism>
<evidence type="ECO:0000313" key="3">
    <source>
        <dbReference type="EMBL" id="MCG7940558.1"/>
    </source>
</evidence>
<dbReference type="CDD" id="cd03789">
    <property type="entry name" value="GT9_LPS_heptosyltransferase"/>
    <property type="match status" value="1"/>
</dbReference>
<dbReference type="GO" id="GO:0005829">
    <property type="term" value="C:cytosol"/>
    <property type="evidence" value="ECO:0007669"/>
    <property type="project" value="TreeGrafter"/>
</dbReference>
<comment type="caution">
    <text evidence="3">The sequence shown here is derived from an EMBL/GenBank/DDBJ whole genome shotgun (WGS) entry which is preliminary data.</text>
</comment>
<reference evidence="3" key="1">
    <citation type="journal article" date="2021" name="Proc. Natl. Acad. Sci. U.S.A.">
        <title>Global biogeography of chemosynthetic symbionts reveals both localized and globally distributed symbiont groups. .</title>
        <authorList>
            <person name="Osvatic J.T."/>
            <person name="Wilkins L.G.E."/>
            <person name="Leibrecht L."/>
            <person name="Leray M."/>
            <person name="Zauner S."/>
            <person name="Polzin J."/>
            <person name="Camacho Y."/>
            <person name="Gros O."/>
            <person name="van Gils J.A."/>
            <person name="Eisen J.A."/>
            <person name="Petersen J.M."/>
            <person name="Yuen B."/>
        </authorList>
    </citation>
    <scope>NUCLEOTIDE SEQUENCE</scope>
    <source>
        <strain evidence="3">MAGL173</strain>
    </source>
</reference>
<dbReference type="GO" id="GO:0008713">
    <property type="term" value="F:ADP-heptose-lipopolysaccharide heptosyltransferase activity"/>
    <property type="evidence" value="ECO:0007669"/>
    <property type="project" value="TreeGrafter"/>
</dbReference>
<dbReference type="PANTHER" id="PTHR30160">
    <property type="entry name" value="TETRAACYLDISACCHARIDE 4'-KINASE-RELATED"/>
    <property type="match status" value="1"/>
</dbReference>
<dbReference type="AlphaFoldDB" id="A0A9E4K7H4"/>
<dbReference type="EMBL" id="JAEPDI010000013">
    <property type="protein sequence ID" value="MCG7940558.1"/>
    <property type="molecule type" value="Genomic_DNA"/>
</dbReference>
<dbReference type="Pfam" id="PF01075">
    <property type="entry name" value="Glyco_transf_9"/>
    <property type="match status" value="1"/>
</dbReference>
<dbReference type="Gene3D" id="3.40.50.2000">
    <property type="entry name" value="Glycogen Phosphorylase B"/>
    <property type="match status" value="2"/>
</dbReference>
<protein>
    <submittedName>
        <fullName evidence="3">Glycosyltransferase family 9 protein</fullName>
    </submittedName>
</protein>
<dbReference type="InterPro" id="IPR051199">
    <property type="entry name" value="LPS_LOS_Heptosyltrfase"/>
</dbReference>
<proteinExistence type="predicted"/>
<evidence type="ECO:0000256" key="2">
    <source>
        <dbReference type="ARBA" id="ARBA00022679"/>
    </source>
</evidence>
<dbReference type="InterPro" id="IPR002201">
    <property type="entry name" value="Glyco_trans_9"/>
</dbReference>
<dbReference type="GO" id="GO:0009244">
    <property type="term" value="P:lipopolysaccharide core region biosynthetic process"/>
    <property type="evidence" value="ECO:0007669"/>
    <property type="project" value="TreeGrafter"/>
</dbReference>
<gene>
    <name evidence="3" type="ORF">JAZ04_17115</name>
</gene>
<keyword evidence="1" id="KW-0328">Glycosyltransferase</keyword>